<gene>
    <name evidence="3" type="ORF">EDD30_7557</name>
</gene>
<dbReference type="InterPro" id="IPR013762">
    <property type="entry name" value="Integrase-like_cat_sf"/>
</dbReference>
<keyword evidence="1" id="KW-0233">DNA recombination</keyword>
<organism evidence="3 4">
    <name type="scientific">Couchioplanes caeruleus</name>
    <dbReference type="NCBI Taxonomy" id="56438"/>
    <lineage>
        <taxon>Bacteria</taxon>
        <taxon>Bacillati</taxon>
        <taxon>Actinomycetota</taxon>
        <taxon>Actinomycetes</taxon>
        <taxon>Micromonosporales</taxon>
        <taxon>Micromonosporaceae</taxon>
        <taxon>Couchioplanes</taxon>
    </lineage>
</organism>
<dbReference type="EMBL" id="RJKL01000001">
    <property type="protein sequence ID" value="ROP34467.1"/>
    <property type="molecule type" value="Genomic_DNA"/>
</dbReference>
<sequence length="554" mass="62193">MSPAGRRTADMIGPRGCIDCLAWGRLGGRRCIACSVFRHDNPDRDRCAGCDRVLAIKNGYCRMCWHQAVLDGNAAGRRRGTDAAYLHGQLELAPIRHHQLFFDRMKYRRASGPVHTRDRRGRPRKTAPPPAGPPHVAWIQPPLFTIGRDYTRIIDSTAYPAGPPGPWLAWARHLARLRSEARGWHPALLTGVDRILTILLSDHIPGDTITITQIHTLCKRLGVGAERVCEVLSDMDLLVDDRQPGFDVWLQRKLTGLTPGIRSAVEAWLRTLHDGGPRSRARHPATVWNYLNKALPSLHAWSNRYAHLREVTRDDIIAELDARNGVQRENLLVALRSLFRHCTKTRTIFRNATIRIKVGQRVYGVFQPLHPDDVDQAVTAATTPAARLVLALAAVHAARTSQIRVLRLDDVDLGNRRIIIAGRIRPMDDLTHQLLRQWLEQRQHRWPATTNPYLLINQQTATETGPVSTFWTKKALRGHAATLEGLRRDRQLEEALTHGGDPLHLAAVFGIDAKTAIRYATTARRLLESAAEHHDTGGSPRTQGRKPSNRPENP</sequence>
<evidence type="ECO:0008006" key="5">
    <source>
        <dbReference type="Google" id="ProtNLM"/>
    </source>
</evidence>
<evidence type="ECO:0000256" key="1">
    <source>
        <dbReference type="ARBA" id="ARBA00023172"/>
    </source>
</evidence>
<proteinExistence type="predicted"/>
<evidence type="ECO:0000313" key="4">
    <source>
        <dbReference type="Proteomes" id="UP000271683"/>
    </source>
</evidence>
<feature type="region of interest" description="Disordered" evidence="2">
    <location>
        <begin position="530"/>
        <end position="554"/>
    </location>
</feature>
<dbReference type="Gene3D" id="1.10.443.10">
    <property type="entry name" value="Intergrase catalytic core"/>
    <property type="match status" value="1"/>
</dbReference>
<dbReference type="InterPro" id="IPR011010">
    <property type="entry name" value="DNA_brk_join_enz"/>
</dbReference>
<name>A0A3N1GW56_9ACTN</name>
<comment type="caution">
    <text evidence="3">The sequence shown here is derived from an EMBL/GenBank/DDBJ whole genome shotgun (WGS) entry which is preliminary data.</text>
</comment>
<dbReference type="GO" id="GO:0006310">
    <property type="term" value="P:DNA recombination"/>
    <property type="evidence" value="ECO:0007669"/>
    <property type="project" value="UniProtKB-KW"/>
</dbReference>
<dbReference type="Proteomes" id="UP000271683">
    <property type="component" value="Unassembled WGS sequence"/>
</dbReference>
<dbReference type="RefSeq" id="WP_170047428.1">
    <property type="nucleotide sequence ID" value="NZ_RJKL01000001.1"/>
</dbReference>
<dbReference type="GO" id="GO:0003677">
    <property type="term" value="F:DNA binding"/>
    <property type="evidence" value="ECO:0007669"/>
    <property type="project" value="InterPro"/>
</dbReference>
<feature type="region of interest" description="Disordered" evidence="2">
    <location>
        <begin position="111"/>
        <end position="136"/>
    </location>
</feature>
<dbReference type="SUPFAM" id="SSF56349">
    <property type="entry name" value="DNA breaking-rejoining enzymes"/>
    <property type="match status" value="1"/>
</dbReference>
<protein>
    <recommendedName>
        <fullName evidence="5">Core-binding (CB) domain-containing protein</fullName>
    </recommendedName>
</protein>
<evidence type="ECO:0000313" key="3">
    <source>
        <dbReference type="EMBL" id="ROP34467.1"/>
    </source>
</evidence>
<reference evidence="3 4" key="1">
    <citation type="submission" date="2018-11" db="EMBL/GenBank/DDBJ databases">
        <title>Sequencing the genomes of 1000 actinobacteria strains.</title>
        <authorList>
            <person name="Klenk H.-P."/>
        </authorList>
    </citation>
    <scope>NUCLEOTIDE SEQUENCE [LARGE SCALE GENOMIC DNA]</scope>
    <source>
        <strain evidence="3 4">DSM 43634</strain>
    </source>
</reference>
<dbReference type="GO" id="GO:0015074">
    <property type="term" value="P:DNA integration"/>
    <property type="evidence" value="ECO:0007669"/>
    <property type="project" value="InterPro"/>
</dbReference>
<dbReference type="AlphaFoldDB" id="A0A3N1GW56"/>
<accession>A0A3N1GW56</accession>
<evidence type="ECO:0000256" key="2">
    <source>
        <dbReference type="SAM" id="MobiDB-lite"/>
    </source>
</evidence>